<evidence type="ECO:0000313" key="4">
    <source>
        <dbReference type="Proteomes" id="UP000219048"/>
    </source>
</evidence>
<dbReference type="PANTHER" id="PTHR16026:SF0">
    <property type="entry name" value="CARTILAGE ACIDIC PROTEIN 1"/>
    <property type="match status" value="1"/>
</dbReference>
<dbReference type="InterPro" id="IPR028994">
    <property type="entry name" value="Integrin_alpha_N"/>
</dbReference>
<dbReference type="EMBL" id="OBEH01000004">
    <property type="protein sequence ID" value="SNZ00997.1"/>
    <property type="molecule type" value="Genomic_DNA"/>
</dbReference>
<evidence type="ECO:0000256" key="1">
    <source>
        <dbReference type="ARBA" id="ARBA00022729"/>
    </source>
</evidence>
<dbReference type="PANTHER" id="PTHR16026">
    <property type="entry name" value="CARTILAGE ACIDIC PROTEIN 1"/>
    <property type="match status" value="1"/>
</dbReference>
<name>A0A285MWT7_9FLAO</name>
<protein>
    <submittedName>
        <fullName evidence="3">FG-GAP repeat-containing protein</fullName>
    </submittedName>
</protein>
<gene>
    <name evidence="3" type="ORF">SAMN06265377_2827</name>
</gene>
<accession>A0A285MWT7</accession>
<dbReference type="Pfam" id="PF07593">
    <property type="entry name" value="UnbV_ASPIC"/>
    <property type="match status" value="1"/>
</dbReference>
<evidence type="ECO:0000259" key="2">
    <source>
        <dbReference type="Pfam" id="PF07593"/>
    </source>
</evidence>
<dbReference type="InterPro" id="IPR011519">
    <property type="entry name" value="UnbV_ASPIC"/>
</dbReference>
<dbReference type="InterPro" id="IPR027039">
    <property type="entry name" value="Crtac1"/>
</dbReference>
<evidence type="ECO:0000313" key="3">
    <source>
        <dbReference type="EMBL" id="SNZ00997.1"/>
    </source>
</evidence>
<dbReference type="SUPFAM" id="SSF69318">
    <property type="entry name" value="Integrin alpha N-terminal domain"/>
    <property type="match status" value="3"/>
</dbReference>
<proteinExistence type="predicted"/>
<feature type="domain" description="ASPIC/UnbV" evidence="2">
    <location>
        <begin position="522"/>
        <end position="587"/>
    </location>
</feature>
<dbReference type="OrthoDB" id="9816120at2"/>
<dbReference type="InterPro" id="IPR013517">
    <property type="entry name" value="FG-GAP"/>
</dbReference>
<reference evidence="4" key="1">
    <citation type="submission" date="2017-09" db="EMBL/GenBank/DDBJ databases">
        <authorList>
            <person name="Varghese N."/>
            <person name="Submissions S."/>
        </authorList>
    </citation>
    <scope>NUCLEOTIDE SEQUENCE [LARGE SCALE GENOMIC DNA]</scope>
    <source>
        <strain evidence="4">DSM 25885</strain>
    </source>
</reference>
<dbReference type="Proteomes" id="UP000219048">
    <property type="component" value="Unassembled WGS sequence"/>
</dbReference>
<keyword evidence="1" id="KW-0732">Signal</keyword>
<keyword evidence="4" id="KW-1185">Reference proteome</keyword>
<dbReference type="Gene3D" id="2.130.10.130">
    <property type="entry name" value="Integrin alpha, N-terminal"/>
    <property type="match status" value="3"/>
</dbReference>
<dbReference type="AlphaFoldDB" id="A0A285MWT7"/>
<sequence>MHIIVRNSCFFLLALSCITCKKVENTTKIHQKKIFEKLDHDRTGVSFANNLTENDSLNYFTYAYIYMGGGVSAGDINNDGLIDLFFTGNMVSNKLYLNKGNLQFEDITEQAGISGDSRWYTGSTMSDVNNDGYLDIYCSVGGKFEPKENQLFINNGDNTFSEQAKEYGIDDPSNSVQATFFDYDLDGDLDLYVANYPPTPFNAPNFHYAMKQKFPKPLETDRLFKNENGKFIDVTQKAGLKTFGLSLSATVGDLNQDGWPDIYVSNDFSTPDYLFINNKNGTFSEQVRKVTKNTSFYGMGVDIADFNNDLLLDILQVDMTAQVNRRAKANMASMNPALFWGTVNAGFHYQYMQNSLQMNNGNLLDSLPDFSNVSRLAGVSSTDWSWGPLFADLDNDGWKDIFISNGTRREINNRDYFKKIDQIGVHKDSTLAKSLAIPSEKIDNFAFKNNGDLTFERTNKAWGIEHKGFSNGSVYVDLDNDGDLEIVTNNIDDHATIFENKSSEFNNHITIKFKGTDKNPLGIGTKATLFNKSDQQYQEMTLTRGFQSSVAPQLHFGLGDSPKIDSIKIVWPDHKVQIVKKPQVNSLVIIDYLEAGNQHETRNKLSASEKMFQQMVDTSLVVHHRHIENYYNDFDKEILLPHQTSMFGPNVAVGDLNMDNLDDLIVGGSSQNKTAIFFQKEEGFEKVEMDVFTAGSGHEDMGIHIFDADNDDDNDIYIVSGGNEFSSNSKMLQDRLYVNDGSGKFEKSDIALPNMIASGSRVHSFDYDRDGDLDLFVGGRLVPGNYPLPANSYILENVSEKGIPKFVNATAKIAPSLQKIGMVTDASWTDFDNDGWTDLIIVGEWMPITLLKNDEGYFTDVTKEYGLEDSRGWWFSVKEGDFDNDGDKDFIIGNLGLNYKYKANENETFDVYFNDFDNNNTNDIVLSYFNEGEKFPVRGRECSSQQMPGIKQKFKDYESFSEATLTDVYTEDHLKESLHYQVKSFASVYLENKDGKFISHKLPNLAQLSVINQILIDDYNKDGYLDVLIAGNLHSSEVETPRNDAGNGLLLTGDGKGGFECIEGRYNGFYATGDVKDMQSIEISGERYIVIAKNSDYLQFVKIKG</sequence>
<dbReference type="Pfam" id="PF13517">
    <property type="entry name" value="FG-GAP_3"/>
    <property type="match status" value="5"/>
</dbReference>
<dbReference type="RefSeq" id="WP_097046445.1">
    <property type="nucleotide sequence ID" value="NZ_OBEH01000004.1"/>
</dbReference>
<organism evidence="3 4">
    <name type="scientific">Flagellimonas pacifica</name>
    <dbReference type="NCBI Taxonomy" id="1247520"/>
    <lineage>
        <taxon>Bacteria</taxon>
        <taxon>Pseudomonadati</taxon>
        <taxon>Bacteroidota</taxon>
        <taxon>Flavobacteriia</taxon>
        <taxon>Flavobacteriales</taxon>
        <taxon>Flavobacteriaceae</taxon>
        <taxon>Flagellimonas</taxon>
    </lineage>
</organism>
<dbReference type="PROSITE" id="PS51257">
    <property type="entry name" value="PROKAR_LIPOPROTEIN"/>
    <property type="match status" value="1"/>
</dbReference>